<comment type="subcellular location">
    <subcellularLocation>
        <location evidence="3">Cytoplasm</location>
        <location evidence="3">Nucleoid</location>
    </subcellularLocation>
</comment>
<keyword evidence="2 3" id="KW-0238">DNA-binding</keyword>
<dbReference type="PANTHER" id="PTHR33449">
    <property type="entry name" value="NUCLEOID-ASSOCIATED PROTEIN YBAB"/>
    <property type="match status" value="1"/>
</dbReference>
<dbReference type="FunFam" id="3.30.1310.10:FF:000002">
    <property type="entry name" value="Nucleoid-associated protein IKC_06587"/>
    <property type="match status" value="1"/>
</dbReference>
<evidence type="ECO:0000256" key="3">
    <source>
        <dbReference type="HAMAP-Rule" id="MF_00274"/>
    </source>
</evidence>
<dbReference type="Proteomes" id="UP000190625">
    <property type="component" value="Unassembled WGS sequence"/>
</dbReference>
<dbReference type="AlphaFoldDB" id="A0A1T4QNY0"/>
<dbReference type="Pfam" id="PF02575">
    <property type="entry name" value="YbaB_DNA_bd"/>
    <property type="match status" value="1"/>
</dbReference>
<dbReference type="Gene3D" id="3.30.1310.10">
    <property type="entry name" value="Nucleoid-associated protein YbaB-like domain"/>
    <property type="match status" value="1"/>
</dbReference>
<dbReference type="PANTHER" id="PTHR33449:SF1">
    <property type="entry name" value="NUCLEOID-ASSOCIATED PROTEIN YBAB"/>
    <property type="match status" value="1"/>
</dbReference>
<feature type="compositionally biased region" description="Low complexity" evidence="4">
    <location>
        <begin position="1"/>
        <end position="19"/>
    </location>
</feature>
<dbReference type="OrthoDB" id="9795263at2"/>
<evidence type="ECO:0000256" key="1">
    <source>
        <dbReference type="ARBA" id="ARBA00022490"/>
    </source>
</evidence>
<dbReference type="GO" id="GO:0005829">
    <property type="term" value="C:cytosol"/>
    <property type="evidence" value="ECO:0007669"/>
    <property type="project" value="TreeGrafter"/>
</dbReference>
<protein>
    <recommendedName>
        <fullName evidence="3">Nucleoid-associated protein SAMN02745118_02638</fullName>
    </recommendedName>
</protein>
<name>A0A1T4QNY0_9FIRM</name>
<sequence>MDMSKMMKQVQKMQSQMSEVQDELAEKTVEATAGGGVVKVVVNGQQEVVDITIEPEAVDPEDVEMLEDLVLAATNEAMRKVQDMASKEMGKLTGGMNIPGLF</sequence>
<organism evidence="5 6">
    <name type="scientific">Selenihalanaerobacter shriftii</name>
    <dbReference type="NCBI Taxonomy" id="142842"/>
    <lineage>
        <taxon>Bacteria</taxon>
        <taxon>Bacillati</taxon>
        <taxon>Bacillota</taxon>
        <taxon>Clostridia</taxon>
        <taxon>Halanaerobiales</taxon>
        <taxon>Halobacteroidaceae</taxon>
        <taxon>Selenihalanaerobacter</taxon>
    </lineage>
</organism>
<comment type="subunit">
    <text evidence="3">Homodimer.</text>
</comment>
<evidence type="ECO:0000313" key="6">
    <source>
        <dbReference type="Proteomes" id="UP000190625"/>
    </source>
</evidence>
<feature type="region of interest" description="Disordered" evidence="4">
    <location>
        <begin position="1"/>
        <end position="21"/>
    </location>
</feature>
<dbReference type="STRING" id="142842.SAMN02745118_02638"/>
<dbReference type="PIRSF" id="PIRSF004555">
    <property type="entry name" value="UCP004555"/>
    <property type="match status" value="1"/>
</dbReference>
<dbReference type="SUPFAM" id="SSF82607">
    <property type="entry name" value="YbaB-like"/>
    <property type="match status" value="1"/>
</dbReference>
<dbReference type="HAMAP" id="MF_00274">
    <property type="entry name" value="DNA_YbaB_EbfC"/>
    <property type="match status" value="1"/>
</dbReference>
<keyword evidence="1 3" id="KW-0963">Cytoplasm</keyword>
<dbReference type="RefSeq" id="WP_078811040.1">
    <property type="nucleotide sequence ID" value="NZ_FUWM01000030.1"/>
</dbReference>
<dbReference type="InterPro" id="IPR036894">
    <property type="entry name" value="YbaB-like_sf"/>
</dbReference>
<accession>A0A1T4QNY0</accession>
<comment type="function">
    <text evidence="3">Binds to DNA and alters its conformation. May be involved in regulation of gene expression, nucleoid organization and DNA protection.</text>
</comment>
<gene>
    <name evidence="5" type="ORF">SAMN02745118_02638</name>
</gene>
<reference evidence="6" key="1">
    <citation type="submission" date="2017-02" db="EMBL/GenBank/DDBJ databases">
        <authorList>
            <person name="Varghese N."/>
            <person name="Submissions S."/>
        </authorList>
    </citation>
    <scope>NUCLEOTIDE SEQUENCE [LARGE SCALE GENOMIC DNA]</scope>
    <source>
        <strain evidence="6">ATCC BAA-73</strain>
    </source>
</reference>
<dbReference type="GO" id="GO:0003677">
    <property type="term" value="F:DNA binding"/>
    <property type="evidence" value="ECO:0007669"/>
    <property type="project" value="UniProtKB-UniRule"/>
</dbReference>
<evidence type="ECO:0000256" key="4">
    <source>
        <dbReference type="SAM" id="MobiDB-lite"/>
    </source>
</evidence>
<comment type="similarity">
    <text evidence="3">Belongs to the YbaB/EbfC family.</text>
</comment>
<dbReference type="InterPro" id="IPR004401">
    <property type="entry name" value="YbaB/EbfC"/>
</dbReference>
<evidence type="ECO:0000313" key="5">
    <source>
        <dbReference type="EMBL" id="SKA05459.1"/>
    </source>
</evidence>
<dbReference type="EMBL" id="FUWM01000030">
    <property type="protein sequence ID" value="SKA05459.1"/>
    <property type="molecule type" value="Genomic_DNA"/>
</dbReference>
<keyword evidence="6" id="KW-1185">Reference proteome</keyword>
<proteinExistence type="inferred from homology"/>
<evidence type="ECO:0000256" key="2">
    <source>
        <dbReference type="ARBA" id="ARBA00023125"/>
    </source>
</evidence>
<dbReference type="NCBIfam" id="TIGR00103">
    <property type="entry name" value="DNA_YbaB_EbfC"/>
    <property type="match status" value="1"/>
</dbReference>
<dbReference type="GO" id="GO:0043590">
    <property type="term" value="C:bacterial nucleoid"/>
    <property type="evidence" value="ECO:0007669"/>
    <property type="project" value="UniProtKB-UniRule"/>
</dbReference>